<keyword evidence="3" id="KW-0445">Lipid transport</keyword>
<feature type="domain" description="Glycolipid transfer protein" evidence="4">
    <location>
        <begin position="37"/>
        <end position="178"/>
    </location>
</feature>
<dbReference type="GO" id="GO:1902388">
    <property type="term" value="F:ceramide 1-phosphate transfer activity"/>
    <property type="evidence" value="ECO:0007669"/>
    <property type="project" value="TreeGrafter"/>
</dbReference>
<dbReference type="Pfam" id="PF08718">
    <property type="entry name" value="GLTP"/>
    <property type="match status" value="1"/>
</dbReference>
<evidence type="ECO:0000256" key="1">
    <source>
        <dbReference type="ARBA" id="ARBA00007148"/>
    </source>
</evidence>
<keyword evidence="2" id="KW-0813">Transport</keyword>
<keyword evidence="6" id="KW-1185">Reference proteome</keyword>
<evidence type="ECO:0000256" key="2">
    <source>
        <dbReference type="ARBA" id="ARBA00022448"/>
    </source>
</evidence>
<comment type="caution">
    <text evidence="5">The sequence shown here is derived from an EMBL/GenBank/DDBJ whole genome shotgun (WGS) entry which is preliminary data.</text>
</comment>
<dbReference type="AlphaFoldDB" id="A0AAD7LWI2"/>
<dbReference type="PANTHER" id="PTHR10219">
    <property type="entry name" value="GLYCOLIPID TRANSFER PROTEIN-RELATED"/>
    <property type="match status" value="1"/>
</dbReference>
<protein>
    <submittedName>
        <fullName evidence="5">Glycolipid transfer protein</fullName>
    </submittedName>
</protein>
<evidence type="ECO:0000313" key="6">
    <source>
        <dbReference type="Proteomes" id="UP001163823"/>
    </source>
</evidence>
<organism evidence="5 6">
    <name type="scientific">Quillaja saponaria</name>
    <name type="common">Soap bark tree</name>
    <dbReference type="NCBI Taxonomy" id="32244"/>
    <lineage>
        <taxon>Eukaryota</taxon>
        <taxon>Viridiplantae</taxon>
        <taxon>Streptophyta</taxon>
        <taxon>Embryophyta</taxon>
        <taxon>Tracheophyta</taxon>
        <taxon>Spermatophyta</taxon>
        <taxon>Magnoliopsida</taxon>
        <taxon>eudicotyledons</taxon>
        <taxon>Gunneridae</taxon>
        <taxon>Pentapetalae</taxon>
        <taxon>rosids</taxon>
        <taxon>fabids</taxon>
        <taxon>Fabales</taxon>
        <taxon>Quillajaceae</taxon>
        <taxon>Quillaja</taxon>
    </lineage>
</organism>
<dbReference type="SUPFAM" id="SSF110004">
    <property type="entry name" value="Glycolipid transfer protein, GLTP"/>
    <property type="match status" value="1"/>
</dbReference>
<dbReference type="EMBL" id="JARAOO010000006">
    <property type="protein sequence ID" value="KAJ7965417.1"/>
    <property type="molecule type" value="Genomic_DNA"/>
</dbReference>
<dbReference type="PANTHER" id="PTHR10219:SF34">
    <property type="entry name" value="GLYCOLIPID TRANSFER PROTEIN 3"/>
    <property type="match status" value="1"/>
</dbReference>
<reference evidence="5" key="1">
    <citation type="journal article" date="2023" name="Science">
        <title>Elucidation of the pathway for biosynthesis of saponin adjuvants from the soapbark tree.</title>
        <authorList>
            <person name="Reed J."/>
            <person name="Orme A."/>
            <person name="El-Demerdash A."/>
            <person name="Owen C."/>
            <person name="Martin L.B.B."/>
            <person name="Misra R.C."/>
            <person name="Kikuchi S."/>
            <person name="Rejzek M."/>
            <person name="Martin A.C."/>
            <person name="Harkess A."/>
            <person name="Leebens-Mack J."/>
            <person name="Louveau T."/>
            <person name="Stephenson M.J."/>
            <person name="Osbourn A."/>
        </authorList>
    </citation>
    <scope>NUCLEOTIDE SEQUENCE</scope>
    <source>
        <strain evidence="5">S10</strain>
    </source>
</reference>
<dbReference type="GO" id="GO:0016020">
    <property type="term" value="C:membrane"/>
    <property type="evidence" value="ECO:0007669"/>
    <property type="project" value="TreeGrafter"/>
</dbReference>
<dbReference type="GO" id="GO:1902387">
    <property type="term" value="F:ceramide 1-phosphate binding"/>
    <property type="evidence" value="ECO:0007669"/>
    <property type="project" value="TreeGrafter"/>
</dbReference>
<dbReference type="GO" id="GO:0005829">
    <property type="term" value="C:cytosol"/>
    <property type="evidence" value="ECO:0007669"/>
    <property type="project" value="TreeGrafter"/>
</dbReference>
<comment type="similarity">
    <text evidence="1">Belongs to the GLTP family.</text>
</comment>
<dbReference type="FunFam" id="1.10.3520.10:FF:000008">
    <property type="entry name" value="Glycolipid transfer protein 2"/>
    <property type="match status" value="1"/>
</dbReference>
<evidence type="ECO:0000313" key="5">
    <source>
        <dbReference type="EMBL" id="KAJ7965417.1"/>
    </source>
</evidence>
<evidence type="ECO:0000256" key="3">
    <source>
        <dbReference type="ARBA" id="ARBA00023055"/>
    </source>
</evidence>
<dbReference type="InterPro" id="IPR036497">
    <property type="entry name" value="GLTP_sf"/>
</dbReference>
<gene>
    <name evidence="5" type="ORF">O6P43_015060</name>
</gene>
<proteinExistence type="inferred from homology"/>
<dbReference type="Gene3D" id="1.10.3520.10">
    <property type="entry name" value="Glycolipid transfer protein"/>
    <property type="match status" value="1"/>
</dbReference>
<evidence type="ECO:0000259" key="4">
    <source>
        <dbReference type="Pfam" id="PF08718"/>
    </source>
</evidence>
<sequence>MKRRRDMEKDSEVRSAIEELSMLVKINHNDNYEVALIPTKPFLYVCKLVLQVLDKIGPTMAVLRQDIHQNIQRLEMMHESNPSMYSNLLEILKKEQIEGNAKKGNTCSKSFVWLTRSVGFATTLLQKLVTDPGQNMEQAVEECYNITLKPWHGWISSAASKVALKLVPDGKAFIELLMTKDKNYDSLKVEMHTLISLLVPFLEELHSIQRVYDLDKLKSI</sequence>
<name>A0AAD7LWI2_QUISA</name>
<dbReference type="KEGG" id="qsa:O6P43_015060"/>
<dbReference type="InterPro" id="IPR014830">
    <property type="entry name" value="Glycolipid_transfer_prot_dom"/>
</dbReference>
<dbReference type="Proteomes" id="UP001163823">
    <property type="component" value="Chromosome 6"/>
</dbReference>
<accession>A0AAD7LWI2</accession>